<feature type="region of interest" description="Disordered" evidence="1">
    <location>
        <begin position="164"/>
        <end position="184"/>
    </location>
</feature>
<protein>
    <submittedName>
        <fullName evidence="2">Uncharacterized protein</fullName>
    </submittedName>
</protein>
<dbReference type="EMBL" id="CACVKT020007820">
    <property type="protein sequence ID" value="CAC5411069.1"/>
    <property type="molecule type" value="Genomic_DNA"/>
</dbReference>
<keyword evidence="3" id="KW-1185">Reference proteome</keyword>
<feature type="compositionally biased region" description="Acidic residues" evidence="1">
    <location>
        <begin position="175"/>
        <end position="184"/>
    </location>
</feature>
<name>A0A6J8DSL2_MYTCO</name>
<dbReference type="AlphaFoldDB" id="A0A6J8DSL2"/>
<proteinExistence type="predicted"/>
<evidence type="ECO:0000256" key="1">
    <source>
        <dbReference type="SAM" id="MobiDB-lite"/>
    </source>
</evidence>
<evidence type="ECO:0000313" key="2">
    <source>
        <dbReference type="EMBL" id="CAC5411069.1"/>
    </source>
</evidence>
<dbReference type="Proteomes" id="UP000507470">
    <property type="component" value="Unassembled WGS sequence"/>
</dbReference>
<dbReference type="OrthoDB" id="410104at2759"/>
<evidence type="ECO:0000313" key="3">
    <source>
        <dbReference type="Proteomes" id="UP000507470"/>
    </source>
</evidence>
<reference evidence="2 3" key="1">
    <citation type="submission" date="2020-06" db="EMBL/GenBank/DDBJ databases">
        <authorList>
            <person name="Li R."/>
            <person name="Bekaert M."/>
        </authorList>
    </citation>
    <scope>NUCLEOTIDE SEQUENCE [LARGE SCALE GENOMIC DNA]</scope>
    <source>
        <strain evidence="3">wild</strain>
    </source>
</reference>
<organism evidence="2 3">
    <name type="scientific">Mytilus coruscus</name>
    <name type="common">Sea mussel</name>
    <dbReference type="NCBI Taxonomy" id="42192"/>
    <lineage>
        <taxon>Eukaryota</taxon>
        <taxon>Metazoa</taxon>
        <taxon>Spiralia</taxon>
        <taxon>Lophotrochozoa</taxon>
        <taxon>Mollusca</taxon>
        <taxon>Bivalvia</taxon>
        <taxon>Autobranchia</taxon>
        <taxon>Pteriomorphia</taxon>
        <taxon>Mytilida</taxon>
        <taxon>Mytiloidea</taxon>
        <taxon>Mytilidae</taxon>
        <taxon>Mytilinae</taxon>
        <taxon>Mytilus</taxon>
    </lineage>
</organism>
<gene>
    <name evidence="2" type="ORF">MCOR_44202</name>
</gene>
<accession>A0A6J8DSL2</accession>
<sequence length="432" mass="48593">MNNKPMPIVTNTSHIGIQRDTTDSAGSTIDENLKKARRSLYSLMYTGLHGENGLDSVTAISMPQVLELTDAGPGVGKSNRDVRFRAAEKILIDNLDFYTGIHKATGDRQNEVERTQVAVGKALSDGGSIYWEYKQLDVTNEAEKVDKIAHVEGHLSRQRAISVFKKSDNAPGQDEQSDIDDDVTADVPEDEVVIRQNDSDTEGSDQKIAGPPAALGVIKADESDIYDFSGCSLKKNHFKVQHHFNLKMLASLSERKEKVKEILHQCERLLHKYKQIFGAKGRVGRTEVGMRDKKKSLNRRKAEEMKLKILVSKCNNLNKHLCPTIENQDFLFSLHINGLYDLCKENNCFGTNNIDVEQVGNFSVKYVKALFVLLEKNVFNHVAKCLILENLDSRVEENNWELYERQHESWLGTADQGANMEEISGHESGEQM</sequence>